<organism evidence="1 2">
    <name type="scientific">Massariosphaeria phaeospora</name>
    <dbReference type="NCBI Taxonomy" id="100035"/>
    <lineage>
        <taxon>Eukaryota</taxon>
        <taxon>Fungi</taxon>
        <taxon>Dikarya</taxon>
        <taxon>Ascomycota</taxon>
        <taxon>Pezizomycotina</taxon>
        <taxon>Dothideomycetes</taxon>
        <taxon>Pleosporomycetidae</taxon>
        <taxon>Pleosporales</taxon>
        <taxon>Pleosporales incertae sedis</taxon>
        <taxon>Massariosphaeria</taxon>
    </lineage>
</organism>
<proteinExistence type="predicted"/>
<comment type="caution">
    <text evidence="1">The sequence shown here is derived from an EMBL/GenBank/DDBJ whole genome shotgun (WGS) entry which is preliminary data.</text>
</comment>
<sequence length="468" mass="53905">MDRNRPSTTTAFNRLPIELNKTIAHCLETDKDIYAFRRICRATDNACDGDNHSFWRAKFREKYALKAGTPNNVLKAQYLKRGKWLNRSTTYPFHKGQERREIKALAVLRDLIAESFQGSVQYDEYGRARCPNQTQLVNFIMNSKIVFGGRRPPSDAQKLNPALAATKLMCAHFLFDLDGPRQNVLAVEESQIAVYAPSNVAPLFTGQYKTDVNMEWVLHSLDLFRCHMTNVELATLYSTMSDLPVSQKPSAWRGLLKHGCYPLSKHWKGTYTFLEQNDIDKLRDVFYNNKSSKKNDLFFVDGNVEEGKIQSLELDFTQDGDMSWPEIFEDRLHSLRETGPPRTRAQHRSGFESPNQKHKNIHFVGKGEDLNDNFFARGWLNALPTQCGIPGWQRITFMKHFVEGDEELNDDNLWAYEGVVLPGGRIILGRWWYASGNVNLDDDYNGPFIFWAVEEPELEDEEDSDDDH</sequence>
<evidence type="ECO:0008006" key="3">
    <source>
        <dbReference type="Google" id="ProtNLM"/>
    </source>
</evidence>
<dbReference type="Proteomes" id="UP000481861">
    <property type="component" value="Unassembled WGS sequence"/>
</dbReference>
<accession>A0A7C8ICI2</accession>
<reference evidence="1 2" key="1">
    <citation type="submission" date="2020-01" db="EMBL/GenBank/DDBJ databases">
        <authorList>
            <consortium name="DOE Joint Genome Institute"/>
            <person name="Haridas S."/>
            <person name="Albert R."/>
            <person name="Binder M."/>
            <person name="Bloem J."/>
            <person name="Labutti K."/>
            <person name="Salamov A."/>
            <person name="Andreopoulos B."/>
            <person name="Baker S.E."/>
            <person name="Barry K."/>
            <person name="Bills G."/>
            <person name="Bluhm B.H."/>
            <person name="Cannon C."/>
            <person name="Castanera R."/>
            <person name="Culley D.E."/>
            <person name="Daum C."/>
            <person name="Ezra D."/>
            <person name="Gonzalez J.B."/>
            <person name="Henrissat B."/>
            <person name="Kuo A."/>
            <person name="Liang C."/>
            <person name="Lipzen A."/>
            <person name="Lutzoni F."/>
            <person name="Magnuson J."/>
            <person name="Mondo S."/>
            <person name="Nolan M."/>
            <person name="Ohm R."/>
            <person name="Pangilinan J."/>
            <person name="Park H.-J.H."/>
            <person name="Ramirez L."/>
            <person name="Alfaro M."/>
            <person name="Sun H."/>
            <person name="Tritt A."/>
            <person name="Yoshinaga Y."/>
            <person name="Zwiers L.-H.L."/>
            <person name="Turgeon B.G."/>
            <person name="Goodwin S.B."/>
            <person name="Spatafora J.W."/>
            <person name="Crous P.W."/>
            <person name="Grigoriev I.V."/>
        </authorList>
    </citation>
    <scope>NUCLEOTIDE SEQUENCE [LARGE SCALE GENOMIC DNA]</scope>
    <source>
        <strain evidence="1 2">CBS 611.86</strain>
    </source>
</reference>
<gene>
    <name evidence="1" type="ORF">BDV95DRAFT_85486</name>
</gene>
<dbReference type="EMBL" id="JAADJZ010000015">
    <property type="protein sequence ID" value="KAF2869747.1"/>
    <property type="molecule type" value="Genomic_DNA"/>
</dbReference>
<name>A0A7C8ICI2_9PLEO</name>
<protein>
    <recommendedName>
        <fullName evidence="3">F-box domain-containing protein</fullName>
    </recommendedName>
</protein>
<evidence type="ECO:0000313" key="2">
    <source>
        <dbReference type="Proteomes" id="UP000481861"/>
    </source>
</evidence>
<keyword evidence="2" id="KW-1185">Reference proteome</keyword>
<dbReference type="OrthoDB" id="3971593at2759"/>
<dbReference type="AlphaFoldDB" id="A0A7C8ICI2"/>
<evidence type="ECO:0000313" key="1">
    <source>
        <dbReference type="EMBL" id="KAF2869747.1"/>
    </source>
</evidence>